<evidence type="ECO:0000259" key="8">
    <source>
        <dbReference type="PROSITE" id="PS50240"/>
    </source>
</evidence>
<feature type="domain" description="Peptidase S1" evidence="8">
    <location>
        <begin position="27"/>
        <end position="255"/>
    </location>
</feature>
<dbReference type="PANTHER" id="PTHR24252:SF7">
    <property type="entry name" value="HYALIN"/>
    <property type="match status" value="1"/>
</dbReference>
<feature type="signal peptide" evidence="7">
    <location>
        <begin position="1"/>
        <end position="20"/>
    </location>
</feature>
<organism evidence="9 10">
    <name type="scientific">Metarhizium guizhouense (strain ARSEF 977)</name>
    <dbReference type="NCBI Taxonomy" id="1276136"/>
    <lineage>
        <taxon>Eukaryota</taxon>
        <taxon>Fungi</taxon>
        <taxon>Dikarya</taxon>
        <taxon>Ascomycota</taxon>
        <taxon>Pezizomycotina</taxon>
        <taxon>Sordariomycetes</taxon>
        <taxon>Hypocreomycetidae</taxon>
        <taxon>Hypocreales</taxon>
        <taxon>Clavicipitaceae</taxon>
        <taxon>Metarhizium</taxon>
    </lineage>
</organism>
<dbReference type="PROSITE" id="PS00134">
    <property type="entry name" value="TRYPSIN_HIS"/>
    <property type="match status" value="1"/>
</dbReference>
<feature type="chain" id="PRO_5002090920" evidence="7">
    <location>
        <begin position="21"/>
        <end position="258"/>
    </location>
</feature>
<dbReference type="EMBL" id="AZNH01000105">
    <property type="protein sequence ID" value="KID82059.1"/>
    <property type="molecule type" value="Genomic_DNA"/>
</dbReference>
<dbReference type="PANTHER" id="PTHR24252">
    <property type="entry name" value="ACROSIN-RELATED"/>
    <property type="match status" value="1"/>
</dbReference>
<dbReference type="Proteomes" id="UP000031192">
    <property type="component" value="Unassembled WGS sequence"/>
</dbReference>
<dbReference type="GO" id="GO:0004252">
    <property type="term" value="F:serine-type endopeptidase activity"/>
    <property type="evidence" value="ECO:0007669"/>
    <property type="project" value="InterPro"/>
</dbReference>
<dbReference type="InterPro" id="IPR009003">
    <property type="entry name" value="Peptidase_S1_PA"/>
</dbReference>
<comment type="subcellular location">
    <subcellularLocation>
        <location evidence="1">Secreted</location>
    </subcellularLocation>
</comment>
<sequence>MVRKVAITLAIAFSAVLAAAATMNRRIVGGEDAKEGEFPFIVSLHFNDSSLGCGGSLLDSTTVLTAAHCLVYDVLNVRAGTLNKETGGVVAEVKSELFHPDYNPVKKQNDIAILKLSTPIRESKTISYANLPADGSDPFLSFTSFTAVAAGWGVTEDGNTVDKLRKVAIPIRAPDECLGRFQTQDPEFTNHLDTKVCAGEKGKDKDAGVGDSGGPLIDQETGQLIGITSFGGVIKGLGFYTRVGSYLPFINKNLGDSV</sequence>
<keyword evidence="10" id="KW-1185">Reference proteome</keyword>
<proteinExistence type="predicted"/>
<keyword evidence="6" id="KW-0720">Serine protease</keyword>
<dbReference type="InterPro" id="IPR001254">
    <property type="entry name" value="Trypsin_dom"/>
</dbReference>
<reference evidence="9 10" key="1">
    <citation type="journal article" date="2014" name="Proc. Natl. Acad. Sci. U.S.A.">
        <title>Trajectory and genomic determinants of fungal-pathogen speciation and host adaptation.</title>
        <authorList>
            <person name="Hu X."/>
            <person name="Xiao G."/>
            <person name="Zheng P."/>
            <person name="Shang Y."/>
            <person name="Su Y."/>
            <person name="Zhang X."/>
            <person name="Liu X."/>
            <person name="Zhan S."/>
            <person name="St Leger R.J."/>
            <person name="Wang C."/>
        </authorList>
    </citation>
    <scope>NUCLEOTIDE SEQUENCE [LARGE SCALE GENOMIC DNA]</scope>
    <source>
        <strain evidence="9 10">ARSEF 977</strain>
    </source>
</reference>
<accession>A0A0B4HRI0</accession>
<evidence type="ECO:0000313" key="9">
    <source>
        <dbReference type="EMBL" id="KID82059.1"/>
    </source>
</evidence>
<evidence type="ECO:0000256" key="3">
    <source>
        <dbReference type="ARBA" id="ARBA00022729"/>
    </source>
</evidence>
<keyword evidence="2" id="KW-0964">Secreted</keyword>
<dbReference type="PRINTS" id="PR00722">
    <property type="entry name" value="CHYMOTRYPSIN"/>
</dbReference>
<dbReference type="PROSITE" id="PS00135">
    <property type="entry name" value="TRYPSIN_SER"/>
    <property type="match status" value="1"/>
</dbReference>
<dbReference type="SMART" id="SM00020">
    <property type="entry name" value="Tryp_SPc"/>
    <property type="match status" value="1"/>
</dbReference>
<dbReference type="Gene3D" id="2.40.10.10">
    <property type="entry name" value="Trypsin-like serine proteases"/>
    <property type="match status" value="1"/>
</dbReference>
<keyword evidence="4" id="KW-1015">Disulfide bond</keyword>
<dbReference type="InterPro" id="IPR043504">
    <property type="entry name" value="Peptidase_S1_PA_chymotrypsin"/>
</dbReference>
<dbReference type="GO" id="GO:0006508">
    <property type="term" value="P:proteolysis"/>
    <property type="evidence" value="ECO:0007669"/>
    <property type="project" value="UniProtKB-KW"/>
</dbReference>
<dbReference type="InterPro" id="IPR033116">
    <property type="entry name" value="TRYPSIN_SER"/>
</dbReference>
<keyword evidence="6" id="KW-0645">Protease</keyword>
<keyword evidence="5" id="KW-0325">Glycoprotein</keyword>
<evidence type="ECO:0000256" key="6">
    <source>
        <dbReference type="RuleBase" id="RU363034"/>
    </source>
</evidence>
<dbReference type="HOGENOM" id="CLU_006842_7_5_1"/>
<keyword evidence="6" id="KW-0378">Hydrolase</keyword>
<dbReference type="InterPro" id="IPR018114">
    <property type="entry name" value="TRYPSIN_HIS"/>
</dbReference>
<evidence type="ECO:0000313" key="10">
    <source>
        <dbReference type="Proteomes" id="UP000031192"/>
    </source>
</evidence>
<comment type="caution">
    <text evidence="9">The sequence shown here is derived from an EMBL/GenBank/DDBJ whole genome shotgun (WGS) entry which is preliminary data.</text>
</comment>
<evidence type="ECO:0000256" key="1">
    <source>
        <dbReference type="ARBA" id="ARBA00004613"/>
    </source>
</evidence>
<evidence type="ECO:0000256" key="2">
    <source>
        <dbReference type="ARBA" id="ARBA00022525"/>
    </source>
</evidence>
<name>A0A0B4HRI0_METGA</name>
<gene>
    <name evidence="9" type="ORF">MGU_10629</name>
</gene>
<dbReference type="SUPFAM" id="SSF50494">
    <property type="entry name" value="Trypsin-like serine proteases"/>
    <property type="match status" value="1"/>
</dbReference>
<evidence type="ECO:0000256" key="7">
    <source>
        <dbReference type="SAM" id="SignalP"/>
    </source>
</evidence>
<dbReference type="InterPro" id="IPR001314">
    <property type="entry name" value="Peptidase_S1A"/>
</dbReference>
<dbReference type="Pfam" id="PF00089">
    <property type="entry name" value="Trypsin"/>
    <property type="match status" value="1"/>
</dbReference>
<dbReference type="CDD" id="cd00190">
    <property type="entry name" value="Tryp_SPc"/>
    <property type="match status" value="1"/>
</dbReference>
<evidence type="ECO:0000256" key="4">
    <source>
        <dbReference type="ARBA" id="ARBA00023157"/>
    </source>
</evidence>
<dbReference type="FunFam" id="2.40.10.10:FF:000054">
    <property type="entry name" value="Complement C1r subcomponent"/>
    <property type="match status" value="1"/>
</dbReference>
<dbReference type="FunFam" id="2.40.10.10:FF:000068">
    <property type="entry name" value="transmembrane protease serine 2"/>
    <property type="match status" value="1"/>
</dbReference>
<dbReference type="GO" id="GO:0005576">
    <property type="term" value="C:extracellular region"/>
    <property type="evidence" value="ECO:0007669"/>
    <property type="project" value="UniProtKB-SubCell"/>
</dbReference>
<dbReference type="OrthoDB" id="4915747at2759"/>
<keyword evidence="3 7" id="KW-0732">Signal</keyword>
<dbReference type="AlphaFoldDB" id="A0A0B4HRI0"/>
<dbReference type="PROSITE" id="PS50240">
    <property type="entry name" value="TRYPSIN_DOM"/>
    <property type="match status" value="1"/>
</dbReference>
<evidence type="ECO:0000256" key="5">
    <source>
        <dbReference type="ARBA" id="ARBA00023180"/>
    </source>
</evidence>
<protein>
    <submittedName>
        <fullName evidence="9">Peptidase cysteine/serine, trypsin-like protein</fullName>
    </submittedName>
</protein>